<dbReference type="RefSeq" id="WP_106347034.1">
    <property type="nucleotide sequence ID" value="NZ_PVUE01000001.1"/>
</dbReference>
<comment type="similarity">
    <text evidence="1">Belongs to the enoyl-CoA hydratase/isomerase family.</text>
</comment>
<gene>
    <name evidence="2" type="ORF">CLV47_10194</name>
</gene>
<evidence type="ECO:0000313" key="3">
    <source>
        <dbReference type="Proteomes" id="UP000237752"/>
    </source>
</evidence>
<dbReference type="AlphaFoldDB" id="A0A2T1A5V3"/>
<evidence type="ECO:0000256" key="1">
    <source>
        <dbReference type="ARBA" id="ARBA00005254"/>
    </source>
</evidence>
<keyword evidence="3" id="KW-1185">Reference proteome</keyword>
<accession>A0A2T1A5V3</accession>
<dbReference type="SUPFAM" id="SSF52096">
    <property type="entry name" value="ClpP/crotonase"/>
    <property type="match status" value="1"/>
</dbReference>
<dbReference type="PANTHER" id="PTHR43802">
    <property type="entry name" value="ENOYL-COA HYDRATASE"/>
    <property type="match status" value="1"/>
</dbReference>
<dbReference type="InterPro" id="IPR029045">
    <property type="entry name" value="ClpP/crotonase-like_dom_sf"/>
</dbReference>
<reference evidence="2 3" key="1">
    <citation type="submission" date="2018-03" db="EMBL/GenBank/DDBJ databases">
        <title>Genomic Encyclopedia of Archaeal and Bacterial Type Strains, Phase II (KMG-II): from individual species to whole genera.</title>
        <authorList>
            <person name="Goeker M."/>
        </authorList>
    </citation>
    <scope>NUCLEOTIDE SEQUENCE [LARGE SCALE GENOMIC DNA]</scope>
    <source>
        <strain evidence="2 3">DSM 100065</strain>
    </source>
</reference>
<dbReference type="Gene3D" id="3.90.226.10">
    <property type="entry name" value="2-enoyl-CoA Hydratase, Chain A, domain 1"/>
    <property type="match status" value="1"/>
</dbReference>
<dbReference type="CDD" id="cd06558">
    <property type="entry name" value="crotonase-like"/>
    <property type="match status" value="1"/>
</dbReference>
<dbReference type="InterPro" id="IPR001753">
    <property type="entry name" value="Enoyl-CoA_hydra/iso"/>
</dbReference>
<name>A0A2T1A5V3_9ACTN</name>
<evidence type="ECO:0000313" key="2">
    <source>
        <dbReference type="EMBL" id="PRZ43970.1"/>
    </source>
</evidence>
<organism evidence="2 3">
    <name type="scientific">Antricoccus suffuscus</name>
    <dbReference type="NCBI Taxonomy" id="1629062"/>
    <lineage>
        <taxon>Bacteria</taxon>
        <taxon>Bacillati</taxon>
        <taxon>Actinomycetota</taxon>
        <taxon>Actinomycetes</taxon>
        <taxon>Geodermatophilales</taxon>
        <taxon>Antricoccaceae</taxon>
        <taxon>Antricoccus</taxon>
    </lineage>
</organism>
<dbReference type="GO" id="GO:0003824">
    <property type="term" value="F:catalytic activity"/>
    <property type="evidence" value="ECO:0007669"/>
    <property type="project" value="UniProtKB-ARBA"/>
</dbReference>
<protein>
    <submittedName>
        <fullName evidence="2">Enoyl-CoA hydratase/carnithine racemase</fullName>
    </submittedName>
</protein>
<proteinExistence type="inferred from homology"/>
<dbReference type="EMBL" id="PVUE01000001">
    <property type="protein sequence ID" value="PRZ43970.1"/>
    <property type="molecule type" value="Genomic_DNA"/>
</dbReference>
<dbReference type="OrthoDB" id="9807606at2"/>
<dbReference type="Proteomes" id="UP000237752">
    <property type="component" value="Unassembled WGS sequence"/>
</dbReference>
<dbReference type="Pfam" id="PF00378">
    <property type="entry name" value="ECH_1"/>
    <property type="match status" value="1"/>
</dbReference>
<sequence>MSNDNSIVITKLSGRADIAINRPERKNALVPATAEALHDAFADAESDPEVRCVVLHGAGGAFCSGIDLKDSGVGAEMGAAIGKVHDLLASMRTPTIAAVERYAINAGSGLALGCDLLVIGETSFLQISEASMGVLAPANVAWLTQKFSTATALRLTLSGERYPGAALPSLGVPAKVVADADVLTTAQEMADRVAGYPNDGAANMKASVVSTAAAAGDFESRIAAARGPQK</sequence>
<comment type="caution">
    <text evidence="2">The sequence shown here is derived from an EMBL/GenBank/DDBJ whole genome shotgun (WGS) entry which is preliminary data.</text>
</comment>
<dbReference type="PANTHER" id="PTHR43802:SF1">
    <property type="entry name" value="IP11341P-RELATED"/>
    <property type="match status" value="1"/>
</dbReference>